<keyword evidence="3" id="KW-1185">Reference proteome</keyword>
<reference evidence="2 3" key="1">
    <citation type="submission" date="2020-12" db="EMBL/GenBank/DDBJ databases">
        <authorList>
            <person name="Zhou J."/>
        </authorList>
    </citation>
    <scope>NUCLEOTIDE SEQUENCE [LARGE SCALE GENOMIC DNA]</scope>
    <source>
        <strain evidence="2 3">CCUG 61299</strain>
    </source>
</reference>
<evidence type="ECO:0000313" key="2">
    <source>
        <dbReference type="EMBL" id="QQM66786.1"/>
    </source>
</evidence>
<dbReference type="EMBL" id="CP066802">
    <property type="protein sequence ID" value="QQM66786.1"/>
    <property type="molecule type" value="Genomic_DNA"/>
</dbReference>
<accession>A0A7T7M8C5</accession>
<dbReference type="AlphaFoldDB" id="A0A7T7M8C5"/>
<gene>
    <name evidence="2" type="ORF">JG540_06780</name>
</gene>
<proteinExistence type="predicted"/>
<protein>
    <recommendedName>
        <fullName evidence="4">DUF4439 domain-containing protein</fullName>
    </recommendedName>
</protein>
<dbReference type="Proteomes" id="UP000595895">
    <property type="component" value="Chromosome"/>
</dbReference>
<evidence type="ECO:0008006" key="4">
    <source>
        <dbReference type="Google" id="ProtNLM"/>
    </source>
</evidence>
<sequence length="336" mass="34749">MRPSLPHPDTPHQPVAPGGGALPVETTGLRRRVLLAALGGTLTAGLAGCELRLGTSPMPVVPTADAAEAARDSLARQARLISETAEVVAQGGQEPVHKLAAQITHWAATQAKALGGVWEPWPTATALPSGFPTATPLPTASATAGPEELVSCLEAGADLARGCCEQESVPEVASTYASLYVAWTVWQHRLAPQTPAEPGRDTTLLSAPLPAALLLAYDSARFTLQTVAARSTDAQRERAVADAQVADRVVRASLALGGEDPRLPAYDPPQVRATGSPEQDWAHAVEMAVLHAEVAACATLEGADRLQALAGAADMALRARQWGSGPGDSPWPGLDG</sequence>
<feature type="region of interest" description="Disordered" evidence="1">
    <location>
        <begin position="1"/>
        <end position="23"/>
    </location>
</feature>
<dbReference type="KEGG" id="awe:JG540_06780"/>
<evidence type="ECO:0000313" key="3">
    <source>
        <dbReference type="Proteomes" id="UP000595895"/>
    </source>
</evidence>
<name>A0A7T7M8C5_9ACTO</name>
<evidence type="ECO:0000256" key="1">
    <source>
        <dbReference type="SAM" id="MobiDB-lite"/>
    </source>
</evidence>
<dbReference type="RefSeq" id="WP_200274875.1">
    <property type="nucleotide sequence ID" value="NZ_CP066802.1"/>
</dbReference>
<organism evidence="2 3">
    <name type="scientific">Actinomyces weissii</name>
    <dbReference type="NCBI Taxonomy" id="675090"/>
    <lineage>
        <taxon>Bacteria</taxon>
        <taxon>Bacillati</taxon>
        <taxon>Actinomycetota</taxon>
        <taxon>Actinomycetes</taxon>
        <taxon>Actinomycetales</taxon>
        <taxon>Actinomycetaceae</taxon>
        <taxon>Actinomyces</taxon>
    </lineage>
</organism>